<keyword evidence="2" id="KW-1185">Reference proteome</keyword>
<dbReference type="Proteomes" id="UP001162162">
    <property type="component" value="Unassembled WGS sequence"/>
</dbReference>
<dbReference type="EMBL" id="JAPWTK010000003">
    <property type="protein sequence ID" value="KAJ8962361.1"/>
    <property type="molecule type" value="Genomic_DNA"/>
</dbReference>
<gene>
    <name evidence="1" type="ORF">NQ318_018344</name>
</gene>
<reference evidence="1" key="1">
    <citation type="journal article" date="2023" name="Insect Mol. Biol.">
        <title>Genome sequencing provides insights into the evolution of gene families encoding plant cell wall-degrading enzymes in longhorned beetles.</title>
        <authorList>
            <person name="Shin N.R."/>
            <person name="Okamura Y."/>
            <person name="Kirsch R."/>
            <person name="Pauchet Y."/>
        </authorList>
    </citation>
    <scope>NUCLEOTIDE SEQUENCE</scope>
    <source>
        <strain evidence="1">AMC_N1</strain>
    </source>
</reference>
<sequence length="61" mass="6698">MEKAIPLSNISVAIIDSFGWGTCHSWALPSICKPLKTKYTRSVSNTLCYPSTTLSCQKSEC</sequence>
<evidence type="ECO:0000313" key="2">
    <source>
        <dbReference type="Proteomes" id="UP001162162"/>
    </source>
</evidence>
<accession>A0AAV8ZEK5</accession>
<comment type="caution">
    <text evidence="1">The sequence shown here is derived from an EMBL/GenBank/DDBJ whole genome shotgun (WGS) entry which is preliminary data.</text>
</comment>
<evidence type="ECO:0000313" key="1">
    <source>
        <dbReference type="EMBL" id="KAJ8962361.1"/>
    </source>
</evidence>
<protein>
    <submittedName>
        <fullName evidence="1">Uncharacterized protein</fullName>
    </submittedName>
</protein>
<organism evidence="1 2">
    <name type="scientific">Aromia moschata</name>
    <dbReference type="NCBI Taxonomy" id="1265417"/>
    <lineage>
        <taxon>Eukaryota</taxon>
        <taxon>Metazoa</taxon>
        <taxon>Ecdysozoa</taxon>
        <taxon>Arthropoda</taxon>
        <taxon>Hexapoda</taxon>
        <taxon>Insecta</taxon>
        <taxon>Pterygota</taxon>
        <taxon>Neoptera</taxon>
        <taxon>Endopterygota</taxon>
        <taxon>Coleoptera</taxon>
        <taxon>Polyphaga</taxon>
        <taxon>Cucujiformia</taxon>
        <taxon>Chrysomeloidea</taxon>
        <taxon>Cerambycidae</taxon>
        <taxon>Cerambycinae</taxon>
        <taxon>Callichromatini</taxon>
        <taxon>Aromia</taxon>
    </lineage>
</organism>
<proteinExistence type="predicted"/>
<name>A0AAV8ZEK5_9CUCU</name>
<dbReference type="AlphaFoldDB" id="A0AAV8ZEK5"/>